<dbReference type="SMART" id="SM00120">
    <property type="entry name" value="HX"/>
    <property type="match status" value="4"/>
</dbReference>
<dbReference type="Gene3D" id="3.40.720.10">
    <property type="entry name" value="Alkaline Phosphatase, subunit A"/>
    <property type="match status" value="2"/>
</dbReference>
<evidence type="ECO:0000313" key="2">
    <source>
        <dbReference type="Proteomes" id="UP000315235"/>
    </source>
</evidence>
<dbReference type="InterPro" id="IPR002591">
    <property type="entry name" value="Phosphodiest/P_Trfase"/>
</dbReference>
<dbReference type="GO" id="GO:0016787">
    <property type="term" value="F:hydrolase activity"/>
    <property type="evidence" value="ECO:0007669"/>
    <property type="project" value="UniProtKB-ARBA"/>
</dbReference>
<gene>
    <name evidence="1" type="ORF">FM069_17075</name>
</gene>
<dbReference type="InterPro" id="IPR036375">
    <property type="entry name" value="Hemopexin-like_dom_sf"/>
</dbReference>
<dbReference type="InterPro" id="IPR017850">
    <property type="entry name" value="Alkaline_phosphatase_core_sf"/>
</dbReference>
<dbReference type="Pfam" id="PF00045">
    <property type="entry name" value="Hemopexin"/>
    <property type="match status" value="2"/>
</dbReference>
<dbReference type="OrthoDB" id="1956004at2"/>
<keyword evidence="2" id="KW-1185">Reference proteome</keyword>
<dbReference type="AlphaFoldDB" id="A0A553GVV7"/>
<protein>
    <recommendedName>
        <fullName evidence="3">Hemopexin</fullName>
    </recommendedName>
</protein>
<dbReference type="SUPFAM" id="SSF53649">
    <property type="entry name" value="Alkaline phosphatase-like"/>
    <property type="match status" value="1"/>
</dbReference>
<sequence>MELRCRNAPALPTSKDEPMTPIPLRRLLAAFCVSLLTAQAQAGDDKVLFFGIDGFKADAIPAAGMVNLERLIARGVYTDGGWSPDTSVSGPGWSTLFTGVERDKHGVRDNTFAGQNYARYPHFLSLIEQRKPELVTAYAYNWSPLYAQMKPVADLRFDGPEADDARLVDQAETWLRTRADLDVLSTYFYGVDEAGHQFGFHSDTPQYLQAMGRADAALGRLLTAIEARPTYARERWLIVVSTDHGGTGTGHGANRPEHRKVAVVMSGAGIPALGRNTLAEPLRQVDVLPTLFQHLGVPTAGLDLDGRSRLNPQPRRFAFGRNLLANPGAEYGAAHSDLAYDPDIAGWTKGGTQTVMAYGTRPDLPAGQGHLFVGTGTGSLTQRIPLPPEAAGRPFRLDARLGTSAGSAHDARVILRFRGGEKRTAVNWTDDTGYFFVGDRYYRYDFARDRVADGYPKPIAGNWLGFDQLPGGPRDLDAGFNAGNGKAYFFKGDQYLRFDVASDRVDSGYPRPIAGNWPGLERLAGGARDLDGVLAVSGSKLYVFKGSQYVRYNLTQGDKADARYPLDLSGATWSGVQHWPLGVDTVFKRNAGVAYFFDGGEYIRYDLVADKAAAGYPRAVTAATWPGLDAFRAEGRFFASEPLGAAERTGQPLDRALYGSVPEGATAVEVEVRLAKGSGAGFPFADDLDLRID</sequence>
<organism evidence="1 2">
    <name type="scientific">Pseudomonas mangiferae</name>
    <dbReference type="NCBI Taxonomy" id="2593654"/>
    <lineage>
        <taxon>Bacteria</taxon>
        <taxon>Pseudomonadati</taxon>
        <taxon>Pseudomonadota</taxon>
        <taxon>Gammaproteobacteria</taxon>
        <taxon>Pseudomonadales</taxon>
        <taxon>Pseudomonadaceae</taxon>
        <taxon>Pseudomonas</taxon>
    </lineage>
</organism>
<name>A0A553GVV7_9PSED</name>
<dbReference type="PANTHER" id="PTHR10151:SF120">
    <property type="entry name" value="BIS(5'-ADENOSYL)-TRIPHOSPHATASE"/>
    <property type="match status" value="1"/>
</dbReference>
<dbReference type="PROSITE" id="PS51642">
    <property type="entry name" value="HEMOPEXIN_2"/>
    <property type="match status" value="3"/>
</dbReference>
<evidence type="ECO:0000313" key="1">
    <source>
        <dbReference type="EMBL" id="TRX73627.1"/>
    </source>
</evidence>
<proteinExistence type="predicted"/>
<dbReference type="SUPFAM" id="SSF50923">
    <property type="entry name" value="Hemopexin-like domain"/>
    <property type="match status" value="2"/>
</dbReference>
<accession>A0A553GVV7</accession>
<dbReference type="EMBL" id="VJOY01000013">
    <property type="protein sequence ID" value="TRX73627.1"/>
    <property type="molecule type" value="Genomic_DNA"/>
</dbReference>
<dbReference type="InterPro" id="IPR018487">
    <property type="entry name" value="Hemopexin-like_repeat"/>
</dbReference>
<comment type="caution">
    <text evidence="1">The sequence shown here is derived from an EMBL/GenBank/DDBJ whole genome shotgun (WGS) entry which is preliminary data.</text>
</comment>
<dbReference type="Pfam" id="PF01663">
    <property type="entry name" value="Phosphodiest"/>
    <property type="match status" value="1"/>
</dbReference>
<dbReference type="Gene3D" id="2.110.10.10">
    <property type="entry name" value="Hemopexin-like domain"/>
    <property type="match status" value="2"/>
</dbReference>
<dbReference type="Proteomes" id="UP000315235">
    <property type="component" value="Unassembled WGS sequence"/>
</dbReference>
<evidence type="ECO:0008006" key="3">
    <source>
        <dbReference type="Google" id="ProtNLM"/>
    </source>
</evidence>
<dbReference type="PANTHER" id="PTHR10151">
    <property type="entry name" value="ECTONUCLEOTIDE PYROPHOSPHATASE/PHOSPHODIESTERASE"/>
    <property type="match status" value="1"/>
</dbReference>
<reference evidence="1 2" key="1">
    <citation type="submission" date="2019-07" db="EMBL/GenBank/DDBJ databases">
        <title>Pseudomonas mangiferae sp. nov., isolated from bark of mango tree in Thailand.</title>
        <authorList>
            <person name="Srisuk N."/>
            <person name="Anurat P."/>
        </authorList>
    </citation>
    <scope>NUCLEOTIDE SEQUENCE [LARGE SCALE GENOMIC DNA]</scope>
    <source>
        <strain evidence="1 2">DMKU_BBB3-04</strain>
    </source>
</reference>